<proteinExistence type="predicted"/>
<dbReference type="RefSeq" id="WP_394385184.1">
    <property type="nucleotide sequence ID" value="NZ_JBIGIB010000003.1"/>
</dbReference>
<evidence type="ECO:0000313" key="2">
    <source>
        <dbReference type="Proteomes" id="UP001606303"/>
    </source>
</evidence>
<dbReference type="EMBL" id="JBIGIB010000003">
    <property type="protein sequence ID" value="MFG6467526.1"/>
    <property type="molecule type" value="Genomic_DNA"/>
</dbReference>
<protein>
    <recommendedName>
        <fullName evidence="3">Cyclic nucleotide-binding domain-containing protein</fullName>
    </recommendedName>
</protein>
<comment type="caution">
    <text evidence="1">The sequence shown here is derived from an EMBL/GenBank/DDBJ whole genome shotgun (WGS) entry which is preliminary data.</text>
</comment>
<name>A0ABW7GZW7_9BURK</name>
<accession>A0ABW7GZW7</accession>
<dbReference type="Proteomes" id="UP001606303">
    <property type="component" value="Unassembled WGS sequence"/>
</dbReference>
<sequence length="298" mass="32669">MRFAAHVDALRIIFEGGAHPTAFAYVNSGRAAVTPQIISDYQGTLAGNKYFQTWIQYFQAHGRFQICSVNDAPKVFTAFAAPAVDYGAAAYFSGGILFHDPTAPSAGTIGALAALGLIHLDPRAAPPEESQGDNPILTLLLDSAKHFHPSVLDKYILPEDKIVIYDKYINLKSMHFLERIAGIMRPGSSLHIRTTDLGANCFNDAQIASHLQPINPAITIDCQLVTVAFRQAHHDRYIFLGDRMQIELTAGLESFGLPDATGQYANKKSKIILYVLQNWRLLTIPDMNGGSIMVREAV</sequence>
<organism evidence="1 2">
    <name type="scientific">Pelomonas baiyunensis</name>
    <dbReference type="NCBI Taxonomy" id="3299026"/>
    <lineage>
        <taxon>Bacteria</taxon>
        <taxon>Pseudomonadati</taxon>
        <taxon>Pseudomonadota</taxon>
        <taxon>Betaproteobacteria</taxon>
        <taxon>Burkholderiales</taxon>
        <taxon>Sphaerotilaceae</taxon>
        <taxon>Roseateles</taxon>
    </lineage>
</organism>
<keyword evidence="2" id="KW-1185">Reference proteome</keyword>
<gene>
    <name evidence="1" type="ORF">ACG01O_12960</name>
</gene>
<evidence type="ECO:0008006" key="3">
    <source>
        <dbReference type="Google" id="ProtNLM"/>
    </source>
</evidence>
<evidence type="ECO:0000313" key="1">
    <source>
        <dbReference type="EMBL" id="MFG6467526.1"/>
    </source>
</evidence>
<reference evidence="1 2" key="1">
    <citation type="submission" date="2024-08" db="EMBL/GenBank/DDBJ databases">
        <authorList>
            <person name="Lu H."/>
        </authorList>
    </citation>
    <scope>NUCLEOTIDE SEQUENCE [LARGE SCALE GENOMIC DNA]</scope>
    <source>
        <strain evidence="1 2">BYS87W</strain>
    </source>
</reference>